<evidence type="ECO:0000256" key="7">
    <source>
        <dbReference type="RuleBase" id="RU363032"/>
    </source>
</evidence>
<comment type="caution">
    <text evidence="10">The sequence shown here is derived from an EMBL/GenBank/DDBJ whole genome shotgun (WGS) entry which is preliminary data.</text>
</comment>
<feature type="transmembrane region" description="Helical" evidence="7">
    <location>
        <begin position="167"/>
        <end position="187"/>
    </location>
</feature>
<dbReference type="InterPro" id="IPR035906">
    <property type="entry name" value="MetI-like_sf"/>
</dbReference>
<dbReference type="SUPFAM" id="SSF161098">
    <property type="entry name" value="MetI-like"/>
    <property type="match status" value="1"/>
</dbReference>
<evidence type="ECO:0000256" key="6">
    <source>
        <dbReference type="ARBA" id="ARBA00023136"/>
    </source>
</evidence>
<dbReference type="CDD" id="cd06261">
    <property type="entry name" value="TM_PBP2"/>
    <property type="match status" value="1"/>
</dbReference>
<feature type="transmembrane region" description="Helical" evidence="7">
    <location>
        <begin position="208"/>
        <end position="233"/>
    </location>
</feature>
<keyword evidence="2 7" id="KW-0813">Transport</keyword>
<proteinExistence type="inferred from homology"/>
<dbReference type="Gene3D" id="1.10.3720.10">
    <property type="entry name" value="MetI-like"/>
    <property type="match status" value="1"/>
</dbReference>
<evidence type="ECO:0000256" key="3">
    <source>
        <dbReference type="ARBA" id="ARBA00022475"/>
    </source>
</evidence>
<reference evidence="10 11" key="1">
    <citation type="submission" date="2018-01" db="EMBL/GenBank/DDBJ databases">
        <title>Draft genome sequence of Jiangella sp. GTF31.</title>
        <authorList>
            <person name="Sahin N."/>
            <person name="Ay H."/>
            <person name="Saygin H."/>
        </authorList>
    </citation>
    <scope>NUCLEOTIDE SEQUENCE [LARGE SCALE GENOMIC DNA]</scope>
    <source>
        <strain evidence="10 11">GTF31</strain>
    </source>
</reference>
<evidence type="ECO:0000313" key="11">
    <source>
        <dbReference type="Proteomes" id="UP000248764"/>
    </source>
</evidence>
<dbReference type="GO" id="GO:0005886">
    <property type="term" value="C:plasma membrane"/>
    <property type="evidence" value="ECO:0007669"/>
    <property type="project" value="UniProtKB-SubCell"/>
</dbReference>
<feature type="transmembrane region" description="Helical" evidence="7">
    <location>
        <begin position="100"/>
        <end position="122"/>
    </location>
</feature>
<evidence type="ECO:0000256" key="1">
    <source>
        <dbReference type="ARBA" id="ARBA00004651"/>
    </source>
</evidence>
<name>A0A2W2CH69_9ACTN</name>
<protein>
    <recommendedName>
        <fullName evidence="9">ABC transmembrane type-1 domain-containing protein</fullName>
    </recommendedName>
</protein>
<feature type="transmembrane region" description="Helical" evidence="7">
    <location>
        <begin position="36"/>
        <end position="58"/>
    </location>
</feature>
<dbReference type="RefSeq" id="WP_111258430.1">
    <property type="nucleotide sequence ID" value="NZ_POTW01000132.1"/>
</dbReference>
<evidence type="ECO:0000313" key="10">
    <source>
        <dbReference type="EMBL" id="PZF79533.1"/>
    </source>
</evidence>
<dbReference type="InterPro" id="IPR000515">
    <property type="entry name" value="MetI-like"/>
</dbReference>
<evidence type="ECO:0000256" key="8">
    <source>
        <dbReference type="SAM" id="MobiDB-lite"/>
    </source>
</evidence>
<dbReference type="PROSITE" id="PS50928">
    <property type="entry name" value="ABC_TM1"/>
    <property type="match status" value="1"/>
</dbReference>
<organism evidence="10 11">
    <name type="scientific">Jiangella anatolica</name>
    <dbReference type="NCBI Taxonomy" id="2670374"/>
    <lineage>
        <taxon>Bacteria</taxon>
        <taxon>Bacillati</taxon>
        <taxon>Actinomycetota</taxon>
        <taxon>Actinomycetes</taxon>
        <taxon>Jiangellales</taxon>
        <taxon>Jiangellaceae</taxon>
        <taxon>Jiangella</taxon>
    </lineage>
</organism>
<dbReference type="Pfam" id="PF00528">
    <property type="entry name" value="BPD_transp_1"/>
    <property type="match status" value="1"/>
</dbReference>
<dbReference type="PANTHER" id="PTHR43744:SF12">
    <property type="entry name" value="ABC TRANSPORTER PERMEASE PROTEIN MG189-RELATED"/>
    <property type="match status" value="1"/>
</dbReference>
<keyword evidence="3" id="KW-1003">Cell membrane</keyword>
<gene>
    <name evidence="10" type="ORF">C1I92_30645</name>
</gene>
<dbReference type="PANTHER" id="PTHR43744">
    <property type="entry name" value="ABC TRANSPORTER PERMEASE PROTEIN MG189-RELATED-RELATED"/>
    <property type="match status" value="1"/>
</dbReference>
<accession>A0A2W2CH69</accession>
<dbReference type="AlphaFoldDB" id="A0A2W2CH69"/>
<evidence type="ECO:0000256" key="2">
    <source>
        <dbReference type="ARBA" id="ARBA00022448"/>
    </source>
</evidence>
<keyword evidence="4 7" id="KW-0812">Transmembrane</keyword>
<feature type="region of interest" description="Disordered" evidence="8">
    <location>
        <begin position="1"/>
        <end position="26"/>
    </location>
</feature>
<keyword evidence="6 7" id="KW-0472">Membrane</keyword>
<dbReference type="GO" id="GO:0055085">
    <property type="term" value="P:transmembrane transport"/>
    <property type="evidence" value="ECO:0007669"/>
    <property type="project" value="InterPro"/>
</dbReference>
<dbReference type="EMBL" id="POTW01000132">
    <property type="protein sequence ID" value="PZF79533.1"/>
    <property type="molecule type" value="Genomic_DNA"/>
</dbReference>
<feature type="domain" description="ABC transmembrane type-1" evidence="9">
    <location>
        <begin position="96"/>
        <end position="286"/>
    </location>
</feature>
<evidence type="ECO:0000259" key="9">
    <source>
        <dbReference type="PROSITE" id="PS50928"/>
    </source>
</evidence>
<feature type="transmembrane region" description="Helical" evidence="7">
    <location>
        <begin position="268"/>
        <end position="291"/>
    </location>
</feature>
<evidence type="ECO:0000256" key="4">
    <source>
        <dbReference type="ARBA" id="ARBA00022692"/>
    </source>
</evidence>
<feature type="transmembrane region" description="Helical" evidence="7">
    <location>
        <begin position="131"/>
        <end position="155"/>
    </location>
</feature>
<evidence type="ECO:0000256" key="5">
    <source>
        <dbReference type="ARBA" id="ARBA00022989"/>
    </source>
</evidence>
<dbReference type="Proteomes" id="UP000248764">
    <property type="component" value="Unassembled WGS sequence"/>
</dbReference>
<sequence length="301" mass="32525">MTLTVPTEAAARPRPARRWPRRTSSLQHPGEGLPRFFGWLLLTALAVTTVYPFVFLTINSLKTDAEYTDSPYALPGGMNWSNFSTFLFDRGGLQSLGNSLLVIVFAVPTCVLLATLVGYAVAKLRFRGKRLVYSSFVALVLVPGQVLIIPLFLLFSEVGLVGSKWSVFLAYVASNLPFGVFLLAAAIRTVPTDLMEAARIDGAGPLRTLVSVVMPVARAGIMTFGLLAFQAMWNELTLALLLTPSPDDRLLTPTLALLPGRYSTDEPLLMAGLVVGSIPMALAVVFFARYLEKGAIAGSSR</sequence>
<comment type="subcellular location">
    <subcellularLocation>
        <location evidence="1 7">Cell membrane</location>
        <topology evidence="1 7">Multi-pass membrane protein</topology>
    </subcellularLocation>
</comment>
<comment type="similarity">
    <text evidence="7">Belongs to the binding-protein-dependent transport system permease family.</text>
</comment>
<keyword evidence="11" id="KW-1185">Reference proteome</keyword>
<keyword evidence="5 7" id="KW-1133">Transmembrane helix</keyword>